<gene>
    <name evidence="1" type="ORF">IMZ08_03810</name>
</gene>
<sequence length="294" mass="33949">MKEMMNLLEVDNLHQQFKFLVKECLNSKRNFIFGELAILHYRIFKGKDKFINNNKIAAIVELFIMCYEMIDNLRDKKQMNIPVFNSIVVNNEVGLMVLCNNWITSIPMPEKNRVKVKRAILNHFLNYSSGKPLKNVHSEKDYIESVRLKSGKLTSLASVIGSLCGTTDEKDLTTVRKYSEQIGVISQINKDLENILRTDDENDLLNWPSRTLPIHYLSQGQNQESQDVMSAIKLGEVYVEQKLPQLVEKVKCSGVTDYIKIVHKFHQLIALSYLVELNIDESDRRLIEDYIPAP</sequence>
<organism evidence="1 2">
    <name type="scientific">Litchfieldia luteola</name>
    <dbReference type="NCBI Taxonomy" id="682179"/>
    <lineage>
        <taxon>Bacteria</taxon>
        <taxon>Bacillati</taxon>
        <taxon>Bacillota</taxon>
        <taxon>Bacilli</taxon>
        <taxon>Bacillales</taxon>
        <taxon>Bacillaceae</taxon>
        <taxon>Litchfieldia</taxon>
    </lineage>
</organism>
<dbReference type="EMBL" id="JADCLJ010000007">
    <property type="protein sequence ID" value="MBE4907184.1"/>
    <property type="molecule type" value="Genomic_DNA"/>
</dbReference>
<comment type="caution">
    <text evidence="1">The sequence shown here is derived from an EMBL/GenBank/DDBJ whole genome shotgun (WGS) entry which is preliminary data.</text>
</comment>
<keyword evidence="2" id="KW-1185">Reference proteome</keyword>
<proteinExistence type="predicted"/>
<accession>A0ABR9QG14</accession>
<dbReference type="Gene3D" id="1.10.600.10">
    <property type="entry name" value="Farnesyl Diphosphate Synthase"/>
    <property type="match status" value="1"/>
</dbReference>
<dbReference type="SUPFAM" id="SSF48576">
    <property type="entry name" value="Terpenoid synthases"/>
    <property type="match status" value="1"/>
</dbReference>
<protein>
    <submittedName>
        <fullName evidence="1">Polyprenyl synthetase family protein</fullName>
    </submittedName>
</protein>
<evidence type="ECO:0000313" key="1">
    <source>
        <dbReference type="EMBL" id="MBE4907184.1"/>
    </source>
</evidence>
<name>A0ABR9QG14_9BACI</name>
<reference evidence="1 2" key="1">
    <citation type="submission" date="2020-10" db="EMBL/GenBank/DDBJ databases">
        <title>Bacillus sp. HD4P25, an endophyte from a halophyte.</title>
        <authorList>
            <person name="Sun J.-Q."/>
        </authorList>
    </citation>
    <scope>NUCLEOTIDE SEQUENCE [LARGE SCALE GENOMIC DNA]</scope>
    <source>
        <strain evidence="1 2">YIM 93174</strain>
    </source>
</reference>
<dbReference type="Proteomes" id="UP001516662">
    <property type="component" value="Unassembled WGS sequence"/>
</dbReference>
<dbReference type="InterPro" id="IPR008949">
    <property type="entry name" value="Isoprenoid_synthase_dom_sf"/>
</dbReference>
<evidence type="ECO:0000313" key="2">
    <source>
        <dbReference type="Proteomes" id="UP001516662"/>
    </source>
</evidence>